<dbReference type="AlphaFoldDB" id="M6CPC8"/>
<dbReference type="EMBL" id="ANIK01000087">
    <property type="protein sequence ID" value="EMJ92381.1"/>
    <property type="molecule type" value="Genomic_DNA"/>
</dbReference>
<protein>
    <submittedName>
        <fullName evidence="3">Uncharacterized protein</fullName>
    </submittedName>
</protein>
<dbReference type="OrthoDB" id="343229at2"/>
<sequence>MKIQYFGIIFFFFNCSFDVLEKQTNIHKILLTGDTLVFGGISISLLFLFGLVLKESVQKSPNRRTTNQHPKIDSNSRTEITNRATQTFDSTIPTPVLQIHPEEKKNENSKFQSVSDSPEETNTERSFAAKPNQTQVRTIWRRDVPTHPELIHAHRKLLERLGSKLGATEIYFLSGEVSLLLASRKGKVFHIPESPEENTLTERSLREIGEGRIAFTDTSVLIPLSIGVQPFGYLKISLNEWELLNPREFQSWKEEYEEQVSIQFESSDPETGFGNLHAFESDKTRVHESILIFASVRTESPYPYVLKWISLWTSKILRKQIRFYRIRKDRIAFFVSPEEWEIFSKNLKELVESLQKENHPADLNLGVSVLEENREEWSTNARKALGLSVEEGPNRYICL</sequence>
<proteinExistence type="predicted"/>
<feature type="compositionally biased region" description="Polar residues" evidence="1">
    <location>
        <begin position="59"/>
        <end position="69"/>
    </location>
</feature>
<feature type="compositionally biased region" description="Polar residues" evidence="1">
    <location>
        <begin position="77"/>
        <end position="93"/>
    </location>
</feature>
<dbReference type="PATRIC" id="fig|1218565.3.peg.3617"/>
<name>M6CPC8_9LEPT</name>
<accession>M6CPC8</accession>
<dbReference type="Proteomes" id="UP000011988">
    <property type="component" value="Unassembled WGS sequence"/>
</dbReference>
<comment type="caution">
    <text evidence="3">The sequence shown here is derived from an EMBL/GenBank/DDBJ whole genome shotgun (WGS) entry which is preliminary data.</text>
</comment>
<keyword evidence="2" id="KW-1133">Transmembrane helix</keyword>
<evidence type="ECO:0000313" key="3">
    <source>
        <dbReference type="EMBL" id="EMJ92381.1"/>
    </source>
</evidence>
<feature type="transmembrane region" description="Helical" evidence="2">
    <location>
        <begin position="35"/>
        <end position="53"/>
    </location>
</feature>
<evidence type="ECO:0000256" key="2">
    <source>
        <dbReference type="SAM" id="Phobius"/>
    </source>
</evidence>
<dbReference type="RefSeq" id="WP_020774627.1">
    <property type="nucleotide sequence ID" value="NZ_ANIK01000087.1"/>
</dbReference>
<reference evidence="3 4" key="1">
    <citation type="submission" date="2013-01" db="EMBL/GenBank/DDBJ databases">
        <authorList>
            <person name="Harkins D.M."/>
            <person name="Durkin A.S."/>
            <person name="Brinkac L.M."/>
            <person name="Haft D.H."/>
            <person name="Selengut J.D."/>
            <person name="Sanka R."/>
            <person name="DePew J."/>
            <person name="Purushe J."/>
            <person name="Galloway R.L."/>
            <person name="Vinetz J.M."/>
            <person name="Sutton G.G."/>
            <person name="Nierman W.C."/>
            <person name="Fouts D.E."/>
        </authorList>
    </citation>
    <scope>NUCLEOTIDE SEQUENCE [LARGE SCALE GENOMIC DNA]</scope>
    <source>
        <strain evidence="3 4">79601</strain>
    </source>
</reference>
<evidence type="ECO:0000256" key="1">
    <source>
        <dbReference type="SAM" id="MobiDB-lite"/>
    </source>
</evidence>
<keyword evidence="2" id="KW-0812">Transmembrane</keyword>
<evidence type="ECO:0000313" key="4">
    <source>
        <dbReference type="Proteomes" id="UP000011988"/>
    </source>
</evidence>
<feature type="region of interest" description="Disordered" evidence="1">
    <location>
        <begin position="59"/>
        <end position="133"/>
    </location>
</feature>
<keyword evidence="2" id="KW-0472">Membrane</keyword>
<organism evidence="3 4">
    <name type="scientific">Leptospira alstonii serovar Sichuan str. 79601</name>
    <dbReference type="NCBI Taxonomy" id="1218565"/>
    <lineage>
        <taxon>Bacteria</taxon>
        <taxon>Pseudomonadati</taxon>
        <taxon>Spirochaetota</taxon>
        <taxon>Spirochaetia</taxon>
        <taxon>Leptospirales</taxon>
        <taxon>Leptospiraceae</taxon>
        <taxon>Leptospira</taxon>
    </lineage>
</organism>
<gene>
    <name evidence="3" type="ORF">LEP1GSC194_2124</name>
</gene>